<proteinExistence type="inferred from homology"/>
<dbReference type="InterPro" id="IPR001461">
    <property type="entry name" value="Aspartic_peptidase_A1"/>
</dbReference>
<accession>A0A6A5ZUJ8</accession>
<dbReference type="InterPro" id="IPR021109">
    <property type="entry name" value="Peptidase_aspartic_dom_sf"/>
</dbReference>
<keyword evidence="5" id="KW-0378">Hydrolase</keyword>
<evidence type="ECO:0000256" key="2">
    <source>
        <dbReference type="ARBA" id="ARBA00022670"/>
    </source>
</evidence>
<evidence type="ECO:0000256" key="3">
    <source>
        <dbReference type="ARBA" id="ARBA00022729"/>
    </source>
</evidence>
<dbReference type="PANTHER" id="PTHR47966">
    <property type="entry name" value="BETA-SITE APP-CLEAVING ENZYME, ISOFORM A-RELATED"/>
    <property type="match status" value="1"/>
</dbReference>
<dbReference type="PANTHER" id="PTHR47966:SF65">
    <property type="entry name" value="ASPARTIC-TYPE ENDOPEPTIDASE"/>
    <property type="match status" value="1"/>
</dbReference>
<feature type="domain" description="Peptidase A1" evidence="7">
    <location>
        <begin position="49"/>
        <end position="372"/>
    </location>
</feature>
<dbReference type="InterPro" id="IPR033121">
    <property type="entry name" value="PEPTIDASE_A1"/>
</dbReference>
<dbReference type="PROSITE" id="PS51767">
    <property type="entry name" value="PEPTIDASE_A1"/>
    <property type="match status" value="1"/>
</dbReference>
<keyword evidence="2" id="KW-0645">Protease</keyword>
<evidence type="ECO:0000256" key="1">
    <source>
        <dbReference type="ARBA" id="ARBA00007447"/>
    </source>
</evidence>
<dbReference type="Pfam" id="PF00026">
    <property type="entry name" value="Asp"/>
    <property type="match status" value="1"/>
</dbReference>
<reference evidence="8" key="1">
    <citation type="journal article" date="2020" name="Stud. Mycol.">
        <title>101 Dothideomycetes genomes: a test case for predicting lifestyles and emergence of pathogens.</title>
        <authorList>
            <person name="Haridas S."/>
            <person name="Albert R."/>
            <person name="Binder M."/>
            <person name="Bloem J."/>
            <person name="Labutti K."/>
            <person name="Salamov A."/>
            <person name="Andreopoulos B."/>
            <person name="Baker S."/>
            <person name="Barry K."/>
            <person name="Bills G."/>
            <person name="Bluhm B."/>
            <person name="Cannon C."/>
            <person name="Castanera R."/>
            <person name="Culley D."/>
            <person name="Daum C."/>
            <person name="Ezra D."/>
            <person name="Gonzalez J."/>
            <person name="Henrissat B."/>
            <person name="Kuo A."/>
            <person name="Liang C."/>
            <person name="Lipzen A."/>
            <person name="Lutzoni F."/>
            <person name="Magnuson J."/>
            <person name="Mondo S."/>
            <person name="Nolan M."/>
            <person name="Ohm R."/>
            <person name="Pangilinan J."/>
            <person name="Park H.-J."/>
            <person name="Ramirez L."/>
            <person name="Alfaro M."/>
            <person name="Sun H."/>
            <person name="Tritt A."/>
            <person name="Yoshinaga Y."/>
            <person name="Zwiers L.-H."/>
            <person name="Turgeon B."/>
            <person name="Goodwin S."/>
            <person name="Spatafora J."/>
            <person name="Crous P."/>
            <person name="Grigoriev I."/>
        </authorList>
    </citation>
    <scope>NUCLEOTIDE SEQUENCE</scope>
    <source>
        <strain evidence="8">CBS 627.86</strain>
    </source>
</reference>
<keyword evidence="4" id="KW-0064">Aspartyl protease</keyword>
<dbReference type="GO" id="GO:0006508">
    <property type="term" value="P:proteolysis"/>
    <property type="evidence" value="ECO:0007669"/>
    <property type="project" value="UniProtKB-KW"/>
</dbReference>
<feature type="non-terminal residue" evidence="8">
    <location>
        <position position="1"/>
    </location>
</feature>
<evidence type="ECO:0000256" key="6">
    <source>
        <dbReference type="PIRSR" id="PIRSR601461-1"/>
    </source>
</evidence>
<dbReference type="CDD" id="cd05474">
    <property type="entry name" value="SAP_like"/>
    <property type="match status" value="1"/>
</dbReference>
<feature type="non-terminal residue" evidence="8">
    <location>
        <position position="396"/>
    </location>
</feature>
<evidence type="ECO:0000313" key="9">
    <source>
        <dbReference type="Proteomes" id="UP000799770"/>
    </source>
</evidence>
<keyword evidence="9" id="KW-1185">Reference proteome</keyword>
<protein>
    <submittedName>
        <fullName evidence="8">Aspartic peptidase domain-containing protein</fullName>
    </submittedName>
</protein>
<dbReference type="GO" id="GO:0004190">
    <property type="term" value="F:aspartic-type endopeptidase activity"/>
    <property type="evidence" value="ECO:0007669"/>
    <property type="project" value="UniProtKB-KW"/>
</dbReference>
<evidence type="ECO:0000259" key="7">
    <source>
        <dbReference type="PROSITE" id="PS51767"/>
    </source>
</evidence>
<dbReference type="AlphaFoldDB" id="A0A6A5ZUJ8"/>
<dbReference type="Gene3D" id="2.40.70.10">
    <property type="entry name" value="Acid Proteases"/>
    <property type="match status" value="2"/>
</dbReference>
<dbReference type="SUPFAM" id="SSF50630">
    <property type="entry name" value="Acid proteases"/>
    <property type="match status" value="1"/>
</dbReference>
<comment type="similarity">
    <text evidence="1">Belongs to the peptidase A1 family.</text>
</comment>
<dbReference type="Proteomes" id="UP000799770">
    <property type="component" value="Unassembled WGS sequence"/>
</dbReference>
<name>A0A6A5ZUJ8_9PLEO</name>
<evidence type="ECO:0000313" key="8">
    <source>
        <dbReference type="EMBL" id="KAF2122008.1"/>
    </source>
</evidence>
<feature type="active site" evidence="6">
    <location>
        <position position="67"/>
    </location>
</feature>
<dbReference type="OrthoDB" id="771136at2759"/>
<dbReference type="PRINTS" id="PR00792">
    <property type="entry name" value="PEPSIN"/>
</dbReference>
<dbReference type="EMBL" id="ML977311">
    <property type="protein sequence ID" value="KAF2122008.1"/>
    <property type="molecule type" value="Genomic_DNA"/>
</dbReference>
<feature type="active site" evidence="6">
    <location>
        <position position="259"/>
    </location>
</feature>
<sequence length="396" mass="42262">ATLRPLVAATNPSVLSLDLQRHPKPKSIDARHPKRSTISAALEQISGSYFVNVSFGTPPQQMRLLVDARTADTWLNSANSTLCTSSTNCATYGSYDPDSSSSYKFISGGFEIQYADGSSESGDYVTDNMTISGATMNNIQFAVATRTQSSFGNLGLAYAVQEVTVINNDTQPYPNVPQALANLGLINSNAYSIWLNDHQASAGTLLFGGVDTDKYTGELRTIPIVPRKSSTADVVVPLTELRFGDTVLLSGQNLTTGVDSATTLTYLPDNVTSLLYTLFDVQYHDSVGAGVIDCAHAKNETIMSFTLSWPVVNITMNELVIPFIDESGNKSCLFGIAPGGNGGSDSLIVLGETFLRSAYVVYDLANNELSIAQTLFNATTSNIIEITNDINGVPGA</sequence>
<dbReference type="InterPro" id="IPR033876">
    <property type="entry name" value="SAP-like"/>
</dbReference>
<keyword evidence="3" id="KW-0732">Signal</keyword>
<gene>
    <name evidence="8" type="ORF">BDV96DRAFT_454185</name>
</gene>
<organism evidence="8 9">
    <name type="scientific">Lophiotrema nucula</name>
    <dbReference type="NCBI Taxonomy" id="690887"/>
    <lineage>
        <taxon>Eukaryota</taxon>
        <taxon>Fungi</taxon>
        <taxon>Dikarya</taxon>
        <taxon>Ascomycota</taxon>
        <taxon>Pezizomycotina</taxon>
        <taxon>Dothideomycetes</taxon>
        <taxon>Pleosporomycetidae</taxon>
        <taxon>Pleosporales</taxon>
        <taxon>Lophiotremataceae</taxon>
        <taxon>Lophiotrema</taxon>
    </lineage>
</organism>
<evidence type="ECO:0000256" key="4">
    <source>
        <dbReference type="ARBA" id="ARBA00022750"/>
    </source>
</evidence>
<evidence type="ECO:0000256" key="5">
    <source>
        <dbReference type="ARBA" id="ARBA00022801"/>
    </source>
</evidence>